<dbReference type="SUPFAM" id="SSF46689">
    <property type="entry name" value="Homeodomain-like"/>
    <property type="match status" value="1"/>
</dbReference>
<protein>
    <submittedName>
        <fullName evidence="7">ScbR family autoregulator-binding transcription factor</fullName>
    </submittedName>
</protein>
<evidence type="ECO:0000259" key="6">
    <source>
        <dbReference type="PROSITE" id="PS50977"/>
    </source>
</evidence>
<evidence type="ECO:0000256" key="3">
    <source>
        <dbReference type="ARBA" id="ARBA00023163"/>
    </source>
</evidence>
<dbReference type="InterPro" id="IPR050109">
    <property type="entry name" value="HTH-type_TetR-like_transc_reg"/>
</dbReference>
<evidence type="ECO:0000256" key="4">
    <source>
        <dbReference type="PROSITE-ProRule" id="PRU00335"/>
    </source>
</evidence>
<reference evidence="8" key="1">
    <citation type="journal article" date="2019" name="Int. J. Syst. Evol. Microbiol.">
        <title>The Global Catalogue of Microorganisms (GCM) 10K type strain sequencing project: providing services to taxonomists for standard genome sequencing and annotation.</title>
        <authorList>
            <consortium name="The Broad Institute Genomics Platform"/>
            <consortium name="The Broad Institute Genome Sequencing Center for Infectious Disease"/>
            <person name="Wu L."/>
            <person name="Ma J."/>
        </authorList>
    </citation>
    <scope>NUCLEOTIDE SEQUENCE [LARGE SCALE GENOMIC DNA]</scope>
    <source>
        <strain evidence="8">CGMCC 4.7020</strain>
    </source>
</reference>
<dbReference type="PANTHER" id="PTHR30055">
    <property type="entry name" value="HTH-TYPE TRANSCRIPTIONAL REGULATOR RUTR"/>
    <property type="match status" value="1"/>
</dbReference>
<feature type="domain" description="HTH tetR-type" evidence="6">
    <location>
        <begin position="8"/>
        <end position="68"/>
    </location>
</feature>
<dbReference type="InterPro" id="IPR047923">
    <property type="entry name" value="ArpA-like"/>
</dbReference>
<dbReference type="PROSITE" id="PS01081">
    <property type="entry name" value="HTH_TETR_1"/>
    <property type="match status" value="1"/>
</dbReference>
<evidence type="ECO:0000313" key="8">
    <source>
        <dbReference type="Proteomes" id="UP001597058"/>
    </source>
</evidence>
<keyword evidence="1" id="KW-0805">Transcription regulation</keyword>
<dbReference type="PRINTS" id="PR00455">
    <property type="entry name" value="HTHTETR"/>
</dbReference>
<dbReference type="PANTHER" id="PTHR30055:SF234">
    <property type="entry name" value="HTH-TYPE TRANSCRIPTIONAL REGULATOR BETI"/>
    <property type="match status" value="1"/>
</dbReference>
<dbReference type="NCBIfam" id="NF041196">
    <property type="entry name" value="ScbR_bind_reg"/>
    <property type="match status" value="1"/>
</dbReference>
<dbReference type="RefSeq" id="WP_329524836.1">
    <property type="nucleotide sequence ID" value="NZ_JBHSKH010000078.1"/>
</dbReference>
<feature type="region of interest" description="Disordered" evidence="5">
    <location>
        <begin position="205"/>
        <end position="225"/>
    </location>
</feature>
<dbReference type="InterPro" id="IPR036271">
    <property type="entry name" value="Tet_transcr_reg_TetR-rel_C_sf"/>
</dbReference>
<comment type="caution">
    <text evidence="7">The sequence shown here is derived from an EMBL/GenBank/DDBJ whole genome shotgun (WGS) entry which is preliminary data.</text>
</comment>
<evidence type="ECO:0000256" key="5">
    <source>
        <dbReference type="SAM" id="MobiDB-lite"/>
    </source>
</evidence>
<keyword evidence="3" id="KW-0804">Transcription</keyword>
<dbReference type="InterPro" id="IPR001647">
    <property type="entry name" value="HTH_TetR"/>
</dbReference>
<dbReference type="Proteomes" id="UP001597058">
    <property type="component" value="Unassembled WGS sequence"/>
</dbReference>
<dbReference type="EMBL" id="JBHTMM010000162">
    <property type="protein sequence ID" value="MFD1313128.1"/>
    <property type="molecule type" value="Genomic_DNA"/>
</dbReference>
<dbReference type="InterPro" id="IPR023772">
    <property type="entry name" value="DNA-bd_HTH_TetR-type_CS"/>
</dbReference>
<evidence type="ECO:0000313" key="7">
    <source>
        <dbReference type="EMBL" id="MFD1313128.1"/>
    </source>
</evidence>
<dbReference type="PROSITE" id="PS50977">
    <property type="entry name" value="HTH_TETR_2"/>
    <property type="match status" value="1"/>
</dbReference>
<sequence length="225" mass="23135">MVKQVRAARTRQALVRAAAEVFADDGYALASLPAISRRAGVSTGALHFHFPSKDLLAREVEAAATVSLQRLAARRDAPPGRAAGGPAGTGGAGAGLQLLVDVSRELVLGLSSDPVLRAGFGLGGDPSRKSGEGPGRWWSEWVHALLREAHGAGELAEGVSPEAAAVAVVAATLGLAGLASRHRFHLSPHLVEQFWALLLPGLAAPPPRRPARPGIPAAETGPAPR</sequence>
<organism evidence="7 8">
    <name type="scientific">Streptomyces kaempferi</name>
    <dbReference type="NCBI Taxonomy" id="333725"/>
    <lineage>
        <taxon>Bacteria</taxon>
        <taxon>Bacillati</taxon>
        <taxon>Actinomycetota</taxon>
        <taxon>Actinomycetes</taxon>
        <taxon>Kitasatosporales</taxon>
        <taxon>Streptomycetaceae</taxon>
        <taxon>Streptomyces</taxon>
    </lineage>
</organism>
<dbReference type="SUPFAM" id="SSF48498">
    <property type="entry name" value="Tetracyclin repressor-like, C-terminal domain"/>
    <property type="match status" value="1"/>
</dbReference>
<evidence type="ECO:0000256" key="2">
    <source>
        <dbReference type="ARBA" id="ARBA00023125"/>
    </source>
</evidence>
<keyword evidence="2 4" id="KW-0238">DNA-binding</keyword>
<accession>A0ABW3XVF7</accession>
<feature type="DNA-binding region" description="H-T-H motif" evidence="4">
    <location>
        <begin position="31"/>
        <end position="50"/>
    </location>
</feature>
<proteinExistence type="predicted"/>
<dbReference type="Gene3D" id="1.10.357.10">
    <property type="entry name" value="Tetracycline Repressor, domain 2"/>
    <property type="match status" value="1"/>
</dbReference>
<name>A0ABW3XVF7_9ACTN</name>
<keyword evidence="8" id="KW-1185">Reference proteome</keyword>
<evidence type="ECO:0000256" key="1">
    <source>
        <dbReference type="ARBA" id="ARBA00023015"/>
    </source>
</evidence>
<dbReference type="InterPro" id="IPR009057">
    <property type="entry name" value="Homeodomain-like_sf"/>
</dbReference>
<dbReference type="Pfam" id="PF00440">
    <property type="entry name" value="TetR_N"/>
    <property type="match status" value="1"/>
</dbReference>
<gene>
    <name evidence="7" type="ORF">ACFQ5X_46230</name>
</gene>